<evidence type="ECO:0000313" key="2">
    <source>
        <dbReference type="EMBL" id="KRN93100.1"/>
    </source>
</evidence>
<feature type="transmembrane region" description="Helical" evidence="1">
    <location>
        <begin position="29"/>
        <end position="49"/>
    </location>
</feature>
<keyword evidence="1" id="KW-0812">Transmembrane</keyword>
<sequence>MIAYAIVGVIDGLFTEFYLFNTPNGYANAYYIAAVIYVIASVLLLVFFAKKHNRILDDEKK</sequence>
<evidence type="ECO:0000256" key="1">
    <source>
        <dbReference type="SAM" id="Phobius"/>
    </source>
</evidence>
<dbReference type="AlphaFoldDB" id="A0A0R2L0Y3"/>
<reference evidence="2 3" key="1">
    <citation type="journal article" date="2015" name="Genome Announc.">
        <title>Expanding the biotechnology potential of lactobacilli through comparative genomics of 213 strains and associated genera.</title>
        <authorList>
            <person name="Sun Z."/>
            <person name="Harris H.M."/>
            <person name="McCann A."/>
            <person name="Guo C."/>
            <person name="Argimon S."/>
            <person name="Zhang W."/>
            <person name="Yang X."/>
            <person name="Jeffery I.B."/>
            <person name="Cooney J.C."/>
            <person name="Kagawa T.F."/>
            <person name="Liu W."/>
            <person name="Song Y."/>
            <person name="Salvetti E."/>
            <person name="Wrobel A."/>
            <person name="Rasinkangas P."/>
            <person name="Parkhill J."/>
            <person name="Rea M.C."/>
            <person name="O'Sullivan O."/>
            <person name="Ritari J."/>
            <person name="Douillard F.P."/>
            <person name="Paul Ross R."/>
            <person name="Yang R."/>
            <person name="Briner A.E."/>
            <person name="Felis G.E."/>
            <person name="de Vos W.M."/>
            <person name="Barrangou R."/>
            <person name="Klaenhammer T.R."/>
            <person name="Caufield P.W."/>
            <person name="Cui Y."/>
            <person name="Zhang H."/>
            <person name="O'Toole P.W."/>
        </authorList>
    </citation>
    <scope>NUCLEOTIDE SEQUENCE [LARGE SCALE GENOMIC DNA]</scope>
    <source>
        <strain evidence="2 3">DSM 16698</strain>
    </source>
</reference>
<protein>
    <recommendedName>
        <fullName evidence="4">Major facilitator superfamily (MFS) profile domain-containing protein</fullName>
    </recommendedName>
</protein>
<evidence type="ECO:0008006" key="4">
    <source>
        <dbReference type="Google" id="ProtNLM"/>
    </source>
</evidence>
<keyword evidence="1" id="KW-0472">Membrane</keyword>
<comment type="caution">
    <text evidence="2">The sequence shown here is derived from an EMBL/GenBank/DDBJ whole genome shotgun (WGS) entry which is preliminary data.</text>
</comment>
<dbReference type="EMBL" id="JQBQ01000001">
    <property type="protein sequence ID" value="KRN93100.1"/>
    <property type="molecule type" value="Genomic_DNA"/>
</dbReference>
<name>A0A0R2L0Y3_LACAM</name>
<gene>
    <name evidence="2" type="ORF">IV44_GL000084</name>
</gene>
<proteinExistence type="predicted"/>
<keyword evidence="1" id="KW-1133">Transmembrane helix</keyword>
<dbReference type="RefSeq" id="WP_224429583.1">
    <property type="nucleotide sequence ID" value="NZ_JQBQ01000001.1"/>
</dbReference>
<dbReference type="Proteomes" id="UP000051529">
    <property type="component" value="Unassembled WGS sequence"/>
</dbReference>
<accession>A0A0R2L0Y3</accession>
<evidence type="ECO:0000313" key="3">
    <source>
        <dbReference type="Proteomes" id="UP000051529"/>
    </source>
</evidence>
<dbReference type="PATRIC" id="fig|695563.3.peg.84"/>
<organism evidence="2 3">
    <name type="scientific">Lactobacillus amylovorus subsp. animalium DSM 16698</name>
    <dbReference type="NCBI Taxonomy" id="695563"/>
    <lineage>
        <taxon>Bacteria</taxon>
        <taxon>Bacillati</taxon>
        <taxon>Bacillota</taxon>
        <taxon>Bacilli</taxon>
        <taxon>Lactobacillales</taxon>
        <taxon>Lactobacillaceae</taxon>
        <taxon>Lactobacillus</taxon>
        <taxon>Lactobacillus amylovorus subsp. animalium</taxon>
    </lineage>
</organism>